<keyword evidence="1" id="KW-0472">Membrane</keyword>
<dbReference type="STRING" id="425504.SAMN05216206_1737"/>
<gene>
    <name evidence="3" type="ORF">SAMN05216206_1737</name>
</gene>
<evidence type="ECO:0000313" key="4">
    <source>
        <dbReference type="Proteomes" id="UP000243606"/>
    </source>
</evidence>
<evidence type="ECO:0000313" key="3">
    <source>
        <dbReference type="EMBL" id="SFI17309.1"/>
    </source>
</evidence>
<evidence type="ECO:0000259" key="2">
    <source>
        <dbReference type="Pfam" id="PF21742"/>
    </source>
</evidence>
<protein>
    <recommendedName>
        <fullName evidence="2">DUF6868 domain-containing protein</fullName>
    </recommendedName>
</protein>
<dbReference type="AlphaFoldDB" id="A0A1I3G1I0"/>
<feature type="transmembrane region" description="Helical" evidence="1">
    <location>
        <begin position="52"/>
        <end position="75"/>
    </location>
</feature>
<dbReference type="OrthoDB" id="5472096at2"/>
<dbReference type="EMBL" id="FOQL01000001">
    <property type="protein sequence ID" value="SFI17309.1"/>
    <property type="molecule type" value="Genomic_DNA"/>
</dbReference>
<proteinExistence type="predicted"/>
<keyword evidence="1" id="KW-0812">Transmembrane</keyword>
<accession>A0A1I3G1I0</accession>
<name>A0A1I3G1I0_9PSED</name>
<feature type="transmembrane region" description="Helical" evidence="1">
    <location>
        <begin position="6"/>
        <end position="31"/>
    </location>
</feature>
<dbReference type="Pfam" id="PF21742">
    <property type="entry name" value="DUF6868"/>
    <property type="match status" value="1"/>
</dbReference>
<evidence type="ECO:0000256" key="1">
    <source>
        <dbReference type="SAM" id="Phobius"/>
    </source>
</evidence>
<dbReference type="InterPro" id="IPR049220">
    <property type="entry name" value="DUF6868"/>
</dbReference>
<feature type="domain" description="DUF6868" evidence="2">
    <location>
        <begin position="1"/>
        <end position="79"/>
    </location>
</feature>
<keyword evidence="1" id="KW-1133">Transmembrane helix</keyword>
<organism evidence="3 4">
    <name type="scientific">Pseudomonas guineae</name>
    <dbReference type="NCBI Taxonomy" id="425504"/>
    <lineage>
        <taxon>Bacteria</taxon>
        <taxon>Pseudomonadati</taxon>
        <taxon>Pseudomonadota</taxon>
        <taxon>Gammaproteobacteria</taxon>
        <taxon>Pseudomonadales</taxon>
        <taxon>Pseudomonadaceae</taxon>
        <taxon>Pseudomonas</taxon>
    </lineage>
</organism>
<sequence length="80" mass="9013">MSLAQLTAFFGWCTVINFAVLCITSLILVLGRGPISAMHSRLMGVAETRLPHLYFQFIAFYKLTFLVFNLVPYIALRITA</sequence>
<dbReference type="Proteomes" id="UP000243606">
    <property type="component" value="Unassembled WGS sequence"/>
</dbReference>
<dbReference type="RefSeq" id="WP_090241337.1">
    <property type="nucleotide sequence ID" value="NZ_FOQL01000001.1"/>
</dbReference>
<keyword evidence="4" id="KW-1185">Reference proteome</keyword>
<reference evidence="4" key="1">
    <citation type="submission" date="2016-10" db="EMBL/GenBank/DDBJ databases">
        <authorList>
            <person name="Varghese N."/>
            <person name="Submissions S."/>
        </authorList>
    </citation>
    <scope>NUCLEOTIDE SEQUENCE [LARGE SCALE GENOMIC DNA]</scope>
    <source>
        <strain evidence="4">LMG 24016</strain>
    </source>
</reference>